<keyword evidence="10" id="KW-1185">Reference proteome</keyword>
<keyword evidence="7" id="KW-0479">Metal-binding</keyword>
<comment type="similarity">
    <text evidence="1">Belongs to the Fur family.</text>
</comment>
<evidence type="ECO:0000313" key="10">
    <source>
        <dbReference type="Proteomes" id="UP000014977"/>
    </source>
</evidence>
<accession>S7V9E8</accession>
<dbReference type="GO" id="GO:1900376">
    <property type="term" value="P:regulation of secondary metabolite biosynthetic process"/>
    <property type="evidence" value="ECO:0007669"/>
    <property type="project" value="TreeGrafter"/>
</dbReference>
<dbReference type="InterPro" id="IPR043135">
    <property type="entry name" value="Fur_C"/>
</dbReference>
<feature type="binding site" evidence="8">
    <location>
        <position position="137"/>
    </location>
    <ligand>
        <name>Fe cation</name>
        <dbReference type="ChEBI" id="CHEBI:24875"/>
    </ligand>
</feature>
<dbReference type="GO" id="GO:0000976">
    <property type="term" value="F:transcription cis-regulatory region binding"/>
    <property type="evidence" value="ECO:0007669"/>
    <property type="project" value="TreeGrafter"/>
</dbReference>
<dbReference type="GO" id="GO:0003700">
    <property type="term" value="F:DNA-binding transcription factor activity"/>
    <property type="evidence" value="ECO:0007669"/>
    <property type="project" value="InterPro"/>
</dbReference>
<comment type="cofactor">
    <cofactor evidence="8">
        <name>Mn(2+)</name>
        <dbReference type="ChEBI" id="CHEBI:29035"/>
    </cofactor>
    <cofactor evidence="8">
        <name>Fe(2+)</name>
        <dbReference type="ChEBI" id="CHEBI:29033"/>
    </cofactor>
    <text evidence="8">Binds 1 Mn(2+) or Fe(2+) ion per subunit.</text>
</comment>
<dbReference type="SUPFAM" id="SSF46785">
    <property type="entry name" value="Winged helix' DNA-binding domain"/>
    <property type="match status" value="1"/>
</dbReference>
<dbReference type="Gene3D" id="3.30.1490.190">
    <property type="match status" value="1"/>
</dbReference>
<keyword evidence="4" id="KW-0805">Transcription regulation</keyword>
<dbReference type="GO" id="GO:0008270">
    <property type="term" value="F:zinc ion binding"/>
    <property type="evidence" value="ECO:0007669"/>
    <property type="project" value="TreeGrafter"/>
</dbReference>
<feature type="binding site" evidence="7">
    <location>
        <position position="145"/>
    </location>
    <ligand>
        <name>Zn(2+)</name>
        <dbReference type="ChEBI" id="CHEBI:29105"/>
    </ligand>
</feature>
<evidence type="ECO:0000256" key="1">
    <source>
        <dbReference type="ARBA" id="ARBA00007957"/>
    </source>
</evidence>
<comment type="caution">
    <text evidence="9">The sequence shown here is derived from an EMBL/GenBank/DDBJ whole genome shotgun (WGS) entry which is preliminary data.</text>
</comment>
<feature type="binding site" evidence="7">
    <location>
        <position position="105"/>
    </location>
    <ligand>
        <name>Zn(2+)</name>
        <dbReference type="ChEBI" id="CHEBI:29105"/>
    </ligand>
</feature>
<feature type="binding site" evidence="7">
    <location>
        <position position="148"/>
    </location>
    <ligand>
        <name>Zn(2+)</name>
        <dbReference type="ChEBI" id="CHEBI:29105"/>
    </ligand>
</feature>
<name>S7V9E8_DESML</name>
<gene>
    <name evidence="9" type="ORF">dsmv_2258</name>
</gene>
<organism evidence="9 10">
    <name type="scientific">Desulfococcus multivorans DSM 2059</name>
    <dbReference type="NCBI Taxonomy" id="1121405"/>
    <lineage>
        <taxon>Bacteria</taxon>
        <taxon>Pseudomonadati</taxon>
        <taxon>Thermodesulfobacteriota</taxon>
        <taxon>Desulfobacteria</taxon>
        <taxon>Desulfobacterales</taxon>
        <taxon>Desulfococcaceae</taxon>
        <taxon>Desulfococcus</taxon>
    </lineage>
</organism>
<proteinExistence type="inferred from homology"/>
<keyword evidence="5" id="KW-0238">DNA-binding</keyword>
<dbReference type="EMBL" id="ATHJ01000078">
    <property type="protein sequence ID" value="EPR41143.1"/>
    <property type="molecule type" value="Genomic_DNA"/>
</dbReference>
<reference evidence="9 10" key="1">
    <citation type="journal article" date="2013" name="Genome Announc.">
        <title>Draft genome sequences for three mercury-methylating, sulfate-reducing bacteria.</title>
        <authorList>
            <person name="Brown S.D."/>
            <person name="Hurt R.A.Jr."/>
            <person name="Gilmour C.C."/>
            <person name="Elias D.A."/>
        </authorList>
    </citation>
    <scope>NUCLEOTIDE SEQUENCE [LARGE SCALE GENOMIC DNA]</scope>
    <source>
        <strain evidence="9 10">DSM 2059</strain>
    </source>
</reference>
<dbReference type="CDD" id="cd07153">
    <property type="entry name" value="Fur_like"/>
    <property type="match status" value="1"/>
</dbReference>
<dbReference type="AlphaFoldDB" id="S7V9E8"/>
<dbReference type="InterPro" id="IPR036390">
    <property type="entry name" value="WH_DNA-bd_sf"/>
</dbReference>
<keyword evidence="8" id="KW-0408">Iron</keyword>
<dbReference type="OrthoDB" id="8659436at2"/>
<sequence>MNTHSDSENSLSRMEEMVSKLRALEFRLTPQRMAVLEVLAAGEGHPSVKEVHEIVKRKFPTTSIATIYKTVNLLKRINEILEISIPGGSKRYEGGKPFPHPHVICIRCKKVIDLDLGPLKDITTRIADDTGFEIRSHRLDFFGVCGDCKSREKLTQKQRRQRHDK</sequence>
<protein>
    <submittedName>
        <fullName evidence="9">Ferric uptake regulator, Fur family</fullName>
    </submittedName>
</protein>
<evidence type="ECO:0000256" key="5">
    <source>
        <dbReference type="ARBA" id="ARBA00023125"/>
    </source>
</evidence>
<comment type="cofactor">
    <cofactor evidence="7">
        <name>Zn(2+)</name>
        <dbReference type="ChEBI" id="CHEBI:29105"/>
    </cofactor>
    <text evidence="7">Binds 1 zinc ion per subunit.</text>
</comment>
<dbReference type="STRING" id="897.B2D07_17945"/>
<evidence type="ECO:0000256" key="8">
    <source>
        <dbReference type="PIRSR" id="PIRSR602481-2"/>
    </source>
</evidence>
<dbReference type="Proteomes" id="UP000014977">
    <property type="component" value="Unassembled WGS sequence"/>
</dbReference>
<evidence type="ECO:0000256" key="6">
    <source>
        <dbReference type="ARBA" id="ARBA00023163"/>
    </source>
</evidence>
<dbReference type="eggNOG" id="COG0735">
    <property type="taxonomic scope" value="Bacteria"/>
</dbReference>
<dbReference type="RefSeq" id="WP_020876689.1">
    <property type="nucleotide sequence ID" value="NZ_ATHJ01000078.1"/>
</dbReference>
<dbReference type="Gene3D" id="1.10.10.10">
    <property type="entry name" value="Winged helix-like DNA-binding domain superfamily/Winged helix DNA-binding domain"/>
    <property type="match status" value="1"/>
</dbReference>
<evidence type="ECO:0000256" key="2">
    <source>
        <dbReference type="ARBA" id="ARBA00022491"/>
    </source>
</evidence>
<dbReference type="PANTHER" id="PTHR33202">
    <property type="entry name" value="ZINC UPTAKE REGULATION PROTEIN"/>
    <property type="match status" value="1"/>
</dbReference>
<evidence type="ECO:0000256" key="7">
    <source>
        <dbReference type="PIRSR" id="PIRSR602481-1"/>
    </source>
</evidence>
<dbReference type="GO" id="GO:0045892">
    <property type="term" value="P:negative regulation of DNA-templated transcription"/>
    <property type="evidence" value="ECO:0007669"/>
    <property type="project" value="TreeGrafter"/>
</dbReference>
<dbReference type="PANTHER" id="PTHR33202:SF7">
    <property type="entry name" value="FERRIC UPTAKE REGULATION PROTEIN"/>
    <property type="match status" value="1"/>
</dbReference>
<dbReference type="PATRIC" id="fig|1121405.3.peg.1817"/>
<dbReference type="Pfam" id="PF01475">
    <property type="entry name" value="FUR"/>
    <property type="match status" value="1"/>
</dbReference>
<feature type="binding site" evidence="7">
    <location>
        <position position="108"/>
    </location>
    <ligand>
        <name>Zn(2+)</name>
        <dbReference type="ChEBI" id="CHEBI:29105"/>
    </ligand>
</feature>
<dbReference type="InterPro" id="IPR002481">
    <property type="entry name" value="FUR"/>
</dbReference>
<keyword evidence="3 7" id="KW-0862">Zinc</keyword>
<keyword evidence="2" id="KW-0678">Repressor</keyword>
<evidence type="ECO:0000256" key="4">
    <source>
        <dbReference type="ARBA" id="ARBA00023015"/>
    </source>
</evidence>
<dbReference type="InterPro" id="IPR036388">
    <property type="entry name" value="WH-like_DNA-bd_sf"/>
</dbReference>
<evidence type="ECO:0000313" key="9">
    <source>
        <dbReference type="EMBL" id="EPR41143.1"/>
    </source>
</evidence>
<keyword evidence="6" id="KW-0804">Transcription</keyword>
<evidence type="ECO:0000256" key="3">
    <source>
        <dbReference type="ARBA" id="ARBA00022833"/>
    </source>
</evidence>